<comment type="subcellular location">
    <subcellularLocation>
        <location evidence="1">Vacuole membrane</location>
        <topology evidence="1">Single-pass type II membrane protein</topology>
    </subcellularLocation>
</comment>
<reference evidence="13" key="1">
    <citation type="journal article" date="2018" name="Nat. Microbiol.">
        <title>Leveraging single-cell genomics to expand the fungal tree of life.</title>
        <authorList>
            <person name="Ahrendt S.R."/>
            <person name="Quandt C.A."/>
            <person name="Ciobanu D."/>
            <person name="Clum A."/>
            <person name="Salamov A."/>
            <person name="Andreopoulos B."/>
            <person name="Cheng J.F."/>
            <person name="Woyke T."/>
            <person name="Pelin A."/>
            <person name="Henrissat B."/>
            <person name="Reynolds N.K."/>
            <person name="Benny G.L."/>
            <person name="Smith M.E."/>
            <person name="James T.Y."/>
            <person name="Grigoriev I.V."/>
        </authorList>
    </citation>
    <scope>NUCLEOTIDE SEQUENCE [LARGE SCALE GENOMIC DNA]</scope>
    <source>
        <strain evidence="13">Baker2002</strain>
    </source>
</reference>
<keyword evidence="13" id="KW-1185">Reference proteome</keyword>
<dbReference type="AlphaFoldDB" id="A0A4P9ZHD7"/>
<dbReference type="PANTHER" id="PTHR10340:SF55">
    <property type="entry name" value="ENDOPOLYPHOSPHATASE"/>
    <property type="match status" value="1"/>
</dbReference>
<evidence type="ECO:0000256" key="3">
    <source>
        <dbReference type="ARBA" id="ARBA00012459"/>
    </source>
</evidence>
<keyword evidence="8" id="KW-0735">Signal-anchor</keyword>
<proteinExistence type="inferred from homology"/>
<evidence type="ECO:0000256" key="10">
    <source>
        <dbReference type="ARBA" id="ARBA00023136"/>
    </source>
</evidence>
<comment type="similarity">
    <text evidence="2">Belongs to the endopolyphosphatase PPN1 family.</text>
</comment>
<dbReference type="SUPFAM" id="SSF56300">
    <property type="entry name" value="Metallo-dependent phosphatases"/>
    <property type="match status" value="1"/>
</dbReference>
<dbReference type="GO" id="GO:0006798">
    <property type="term" value="P:polyphosphate catabolic process"/>
    <property type="evidence" value="ECO:0007669"/>
    <property type="project" value="TreeGrafter"/>
</dbReference>
<dbReference type="PIRSF" id="PIRSF027093">
    <property type="entry name" value="EndopolyPtase_N1"/>
    <property type="match status" value="1"/>
</dbReference>
<protein>
    <recommendedName>
        <fullName evidence="4">Endopolyphosphatase</fullName>
        <ecNumber evidence="3">3.6.1.10</ecNumber>
    </recommendedName>
</protein>
<dbReference type="GO" id="GO:0000298">
    <property type="term" value="F:endopolyphosphatase activity"/>
    <property type="evidence" value="ECO:0007669"/>
    <property type="project" value="UniProtKB-EC"/>
</dbReference>
<keyword evidence="5" id="KW-0926">Vacuole</keyword>
<keyword evidence="7" id="KW-0378">Hydrolase</keyword>
<keyword evidence="11" id="KW-0325">Glycoprotein</keyword>
<evidence type="ECO:0000256" key="4">
    <source>
        <dbReference type="ARBA" id="ARBA00014458"/>
    </source>
</evidence>
<sequence>MSQLNRTFVLAADEGLCERSSAVLTKLDLTPKKPVVITDPQTGVSKKIHGSFLHMTDFHPKLYFLPGSDITKACHLGVGKASKYEDPILGCDYPMDLVHGTIDWIQKNLKDKIDFIVWTGDNMRHDNDRDYPRYETDIFEMNEKIANLMNDNFGDLPIPSLLPNDVYPHNMFAMGPSFQTRRHVFSNGVYYFRDVIPNHLAVLSINTLYLFHANPLVNSCDKRKDPGYQLFLWLGYTLKEMRKTNMKVWLTGHLPPSAKNYDISFSENVIVGSVHGHMNIDHFIPLDYRQAFNSMEQKFKRLGQLRGHFQTENLSVDETMHDLNETLEEIYASFNDSIYNDNVADMLGFDLSFRKNIRIKGRVPTNKVEFMETVRSPMYASIACKKKSGVFGDRYSIALVAPSVIPTFNPTIRVLEYNITDSHDVQSASIPSWDEFFFKPNRILEDDTLDELTYDEDELDVRVQQYQVLSKHPDKSAPPIMPKSKHLGPAYMPQLFTPQRYVQYYLDFKAVNKGDKPFEFEIEYTTEKDYGLKDLIVQVWLKFGRKIG</sequence>
<evidence type="ECO:0000256" key="8">
    <source>
        <dbReference type="ARBA" id="ARBA00022968"/>
    </source>
</evidence>
<evidence type="ECO:0000256" key="9">
    <source>
        <dbReference type="ARBA" id="ARBA00022989"/>
    </source>
</evidence>
<dbReference type="PANTHER" id="PTHR10340">
    <property type="entry name" value="SPHINGOMYELIN PHOSPHODIESTERASE"/>
    <property type="match status" value="1"/>
</dbReference>
<dbReference type="GO" id="GO:0004309">
    <property type="term" value="F:exopolyphosphatase activity"/>
    <property type="evidence" value="ECO:0007669"/>
    <property type="project" value="TreeGrafter"/>
</dbReference>
<dbReference type="InterPro" id="IPR029052">
    <property type="entry name" value="Metallo-depent_PP-like"/>
</dbReference>
<dbReference type="GO" id="GO:0008081">
    <property type="term" value="F:phosphoric diester hydrolase activity"/>
    <property type="evidence" value="ECO:0007669"/>
    <property type="project" value="TreeGrafter"/>
</dbReference>
<dbReference type="InterPro" id="IPR012358">
    <property type="entry name" value="EndopolyPtase_N1"/>
</dbReference>
<dbReference type="GO" id="GO:0000324">
    <property type="term" value="C:fungal-type vacuole"/>
    <property type="evidence" value="ECO:0007669"/>
    <property type="project" value="TreeGrafter"/>
</dbReference>
<keyword evidence="6" id="KW-0812">Transmembrane</keyword>
<keyword evidence="9" id="KW-1133">Transmembrane helix</keyword>
<dbReference type="OrthoDB" id="348678at2759"/>
<evidence type="ECO:0000313" key="12">
    <source>
        <dbReference type="EMBL" id="RKP31380.1"/>
    </source>
</evidence>
<evidence type="ECO:0000256" key="5">
    <source>
        <dbReference type="ARBA" id="ARBA00022554"/>
    </source>
</evidence>
<gene>
    <name evidence="12" type="ORF">METBISCDRAFT_30221</name>
</gene>
<evidence type="ECO:0000256" key="1">
    <source>
        <dbReference type="ARBA" id="ARBA00004576"/>
    </source>
</evidence>
<evidence type="ECO:0000313" key="13">
    <source>
        <dbReference type="Proteomes" id="UP000268321"/>
    </source>
</evidence>
<evidence type="ECO:0000256" key="7">
    <source>
        <dbReference type="ARBA" id="ARBA00022801"/>
    </source>
</evidence>
<dbReference type="EC" id="3.6.1.10" evidence="3"/>
<dbReference type="EMBL" id="ML004442">
    <property type="protein sequence ID" value="RKP31380.1"/>
    <property type="molecule type" value="Genomic_DNA"/>
</dbReference>
<dbReference type="GO" id="GO:0005774">
    <property type="term" value="C:vacuolar membrane"/>
    <property type="evidence" value="ECO:0007669"/>
    <property type="project" value="UniProtKB-SubCell"/>
</dbReference>
<evidence type="ECO:0000256" key="6">
    <source>
        <dbReference type="ARBA" id="ARBA00022692"/>
    </source>
</evidence>
<accession>A0A4P9ZHD7</accession>
<keyword evidence="10" id="KW-0472">Membrane</keyword>
<dbReference type="Proteomes" id="UP000268321">
    <property type="component" value="Unassembled WGS sequence"/>
</dbReference>
<evidence type="ECO:0000256" key="2">
    <source>
        <dbReference type="ARBA" id="ARBA00010399"/>
    </source>
</evidence>
<name>A0A4P9ZHD7_9ASCO</name>
<evidence type="ECO:0000256" key="11">
    <source>
        <dbReference type="ARBA" id="ARBA00023180"/>
    </source>
</evidence>
<organism evidence="12 13">
    <name type="scientific">Metschnikowia bicuspidata</name>
    <dbReference type="NCBI Taxonomy" id="27322"/>
    <lineage>
        <taxon>Eukaryota</taxon>
        <taxon>Fungi</taxon>
        <taxon>Dikarya</taxon>
        <taxon>Ascomycota</taxon>
        <taxon>Saccharomycotina</taxon>
        <taxon>Pichiomycetes</taxon>
        <taxon>Metschnikowiaceae</taxon>
        <taxon>Metschnikowia</taxon>
    </lineage>
</organism>